<comment type="pathway">
    <text evidence="1 8">Amino-acid biosynthesis; L-isoleucine biosynthesis; L-isoleucine from 2-oxobutanoate: step 1/4.</text>
</comment>
<comment type="similarity">
    <text evidence="3 8">Belongs to the acetolactate synthase small subunit family.</text>
</comment>
<dbReference type="FunFam" id="3.30.70.260:FF:000001">
    <property type="entry name" value="Acetolactate synthase, small subunit"/>
    <property type="match status" value="1"/>
</dbReference>
<gene>
    <name evidence="10" type="primary">ilvN</name>
    <name evidence="10" type="ORF">IAA86_06050</name>
</gene>
<evidence type="ECO:0000256" key="8">
    <source>
        <dbReference type="RuleBase" id="RU368092"/>
    </source>
</evidence>
<comment type="function">
    <text evidence="8">Catalyzes the conversion of 2 pyruvate molecules into acetolactate in the first common step of the biosynthetic pathway of the branched-amino acids such as leucine, isoleucine, and valine.</text>
</comment>
<evidence type="ECO:0000256" key="1">
    <source>
        <dbReference type="ARBA" id="ARBA00004974"/>
    </source>
</evidence>
<sequence length="159" mass="17701">MSTLHTLSILVTNEAGVLSRVVDLFSGRGYNIESLTVAPTIDRNYSRITITTVATSEAIEQICKQLHRLIPVLKVSDLSVNEAIEREIVMVKIQVKDEDADKILRIAEVTGAKVIDITDKNYTLRMVADEKQIQALIELIKPYGYKDFVRSGKVAIARG</sequence>
<dbReference type="InterPro" id="IPR027271">
    <property type="entry name" value="Acetolactate_synth/TF_NikR_C"/>
</dbReference>
<dbReference type="GO" id="GO:0003984">
    <property type="term" value="F:acetolactate synthase activity"/>
    <property type="evidence" value="ECO:0007669"/>
    <property type="project" value="UniProtKB-UniRule"/>
</dbReference>
<keyword evidence="6 8" id="KW-0100">Branched-chain amino acid biosynthesis</keyword>
<evidence type="ECO:0000256" key="4">
    <source>
        <dbReference type="ARBA" id="ARBA00011744"/>
    </source>
</evidence>
<keyword evidence="8 10" id="KW-0808">Transferase</keyword>
<dbReference type="NCBIfam" id="TIGR00119">
    <property type="entry name" value="acolac_sm"/>
    <property type="match status" value="1"/>
</dbReference>
<evidence type="ECO:0000256" key="3">
    <source>
        <dbReference type="ARBA" id="ARBA00006341"/>
    </source>
</evidence>
<dbReference type="PROSITE" id="PS51671">
    <property type="entry name" value="ACT"/>
    <property type="match status" value="1"/>
</dbReference>
<dbReference type="EMBL" id="DVJQ01000049">
    <property type="protein sequence ID" value="HIS74563.1"/>
    <property type="molecule type" value="Genomic_DNA"/>
</dbReference>
<evidence type="ECO:0000256" key="7">
    <source>
        <dbReference type="ARBA" id="ARBA00048670"/>
    </source>
</evidence>
<organism evidence="10 11">
    <name type="scientific">Candidatus Galligastranaerophilus intestinavium</name>
    <dbReference type="NCBI Taxonomy" id="2840836"/>
    <lineage>
        <taxon>Bacteria</taxon>
        <taxon>Candidatus Galligastranaerophilus</taxon>
    </lineage>
</organism>
<dbReference type="EC" id="2.2.1.6" evidence="8"/>
<evidence type="ECO:0000313" key="11">
    <source>
        <dbReference type="Proteomes" id="UP000886865"/>
    </source>
</evidence>
<dbReference type="CDD" id="cd04878">
    <property type="entry name" value="ACT_AHAS"/>
    <property type="match status" value="1"/>
</dbReference>
<dbReference type="InterPro" id="IPR019455">
    <property type="entry name" value="Acetolactate_synth_ssu_C"/>
</dbReference>
<dbReference type="NCBIfam" id="NF008864">
    <property type="entry name" value="PRK11895.1"/>
    <property type="match status" value="1"/>
</dbReference>
<dbReference type="Pfam" id="PF22629">
    <property type="entry name" value="ACT_AHAS_ss"/>
    <property type="match status" value="1"/>
</dbReference>
<comment type="catalytic activity">
    <reaction evidence="7 8">
        <text>2 pyruvate + H(+) = (2S)-2-acetolactate + CO2</text>
        <dbReference type="Rhea" id="RHEA:25249"/>
        <dbReference type="ChEBI" id="CHEBI:15361"/>
        <dbReference type="ChEBI" id="CHEBI:15378"/>
        <dbReference type="ChEBI" id="CHEBI:16526"/>
        <dbReference type="ChEBI" id="CHEBI:58476"/>
        <dbReference type="EC" id="2.2.1.6"/>
    </reaction>
</comment>
<dbReference type="AlphaFoldDB" id="A0A9D1FIY1"/>
<evidence type="ECO:0000256" key="2">
    <source>
        <dbReference type="ARBA" id="ARBA00005025"/>
    </source>
</evidence>
<dbReference type="InterPro" id="IPR004789">
    <property type="entry name" value="Acetalactate_synth_ssu"/>
</dbReference>
<evidence type="ECO:0000256" key="5">
    <source>
        <dbReference type="ARBA" id="ARBA00022605"/>
    </source>
</evidence>
<dbReference type="Gene3D" id="3.30.70.1150">
    <property type="entry name" value="ACT-like. Chain A, domain 2"/>
    <property type="match status" value="1"/>
</dbReference>
<keyword evidence="5 8" id="KW-0028">Amino-acid biosynthesis</keyword>
<reference evidence="10" key="2">
    <citation type="journal article" date="2021" name="PeerJ">
        <title>Extensive microbial diversity within the chicken gut microbiome revealed by metagenomics and culture.</title>
        <authorList>
            <person name="Gilroy R."/>
            <person name="Ravi A."/>
            <person name="Getino M."/>
            <person name="Pursley I."/>
            <person name="Horton D.L."/>
            <person name="Alikhan N.F."/>
            <person name="Baker D."/>
            <person name="Gharbi K."/>
            <person name="Hall N."/>
            <person name="Watson M."/>
            <person name="Adriaenssens E.M."/>
            <person name="Foster-Nyarko E."/>
            <person name="Jarju S."/>
            <person name="Secka A."/>
            <person name="Antonio M."/>
            <person name="Oren A."/>
            <person name="Chaudhuri R.R."/>
            <person name="La Ragione R."/>
            <person name="Hildebrand F."/>
            <person name="Pallen M.J."/>
        </authorList>
    </citation>
    <scope>NUCLEOTIDE SEQUENCE</scope>
    <source>
        <strain evidence="10">CHK152-2871</strain>
    </source>
</reference>
<comment type="pathway">
    <text evidence="2 8">Amino-acid biosynthesis; L-valine biosynthesis; L-valine from pyruvate: step 1/4.</text>
</comment>
<comment type="caution">
    <text evidence="10">The sequence shown here is derived from an EMBL/GenBank/DDBJ whole genome shotgun (WGS) entry which is preliminary data.</text>
</comment>
<dbReference type="Proteomes" id="UP000886865">
    <property type="component" value="Unassembled WGS sequence"/>
</dbReference>
<dbReference type="SUPFAM" id="SSF55021">
    <property type="entry name" value="ACT-like"/>
    <property type="match status" value="2"/>
</dbReference>
<dbReference type="PANTHER" id="PTHR30239:SF0">
    <property type="entry name" value="ACETOLACTATE SYNTHASE SMALL SUBUNIT 1, CHLOROPLASTIC"/>
    <property type="match status" value="1"/>
</dbReference>
<dbReference type="InterPro" id="IPR045865">
    <property type="entry name" value="ACT-like_dom_sf"/>
</dbReference>
<dbReference type="GO" id="GO:0009099">
    <property type="term" value="P:L-valine biosynthetic process"/>
    <property type="evidence" value="ECO:0007669"/>
    <property type="project" value="UniProtKB-UniRule"/>
</dbReference>
<dbReference type="InterPro" id="IPR054480">
    <property type="entry name" value="AHAS_small-like_ACT"/>
</dbReference>
<proteinExistence type="inferred from homology"/>
<dbReference type="InterPro" id="IPR039557">
    <property type="entry name" value="AHAS_ACT"/>
</dbReference>
<accession>A0A9D1FIY1</accession>
<dbReference type="GO" id="GO:1990610">
    <property type="term" value="F:acetolactate synthase regulator activity"/>
    <property type="evidence" value="ECO:0007669"/>
    <property type="project" value="UniProtKB-UniRule"/>
</dbReference>
<dbReference type="Pfam" id="PF10369">
    <property type="entry name" value="ALS_ss_C"/>
    <property type="match status" value="1"/>
</dbReference>
<feature type="domain" description="ACT" evidence="9">
    <location>
        <begin position="6"/>
        <end position="80"/>
    </location>
</feature>
<dbReference type="GO" id="GO:0009097">
    <property type="term" value="P:isoleucine biosynthetic process"/>
    <property type="evidence" value="ECO:0007669"/>
    <property type="project" value="UniProtKB-UniRule"/>
</dbReference>
<dbReference type="GO" id="GO:0005829">
    <property type="term" value="C:cytosol"/>
    <property type="evidence" value="ECO:0007669"/>
    <property type="project" value="TreeGrafter"/>
</dbReference>
<protein>
    <recommendedName>
        <fullName evidence="8">Acetolactate synthase small subunit</fullName>
        <shortName evidence="8">AHAS</shortName>
        <shortName evidence="8">ALS</shortName>
        <ecNumber evidence="8">2.2.1.6</ecNumber>
    </recommendedName>
    <alternativeName>
        <fullName evidence="8">Acetohydroxy-acid synthase small subunit</fullName>
    </alternativeName>
</protein>
<name>A0A9D1FIY1_9BACT</name>
<evidence type="ECO:0000313" key="10">
    <source>
        <dbReference type="EMBL" id="HIS74563.1"/>
    </source>
</evidence>
<reference evidence="10" key="1">
    <citation type="submission" date="2020-10" db="EMBL/GenBank/DDBJ databases">
        <authorList>
            <person name="Gilroy R."/>
        </authorList>
    </citation>
    <scope>NUCLEOTIDE SEQUENCE</scope>
    <source>
        <strain evidence="10">CHK152-2871</strain>
    </source>
</reference>
<dbReference type="Gene3D" id="3.30.70.260">
    <property type="match status" value="1"/>
</dbReference>
<evidence type="ECO:0000259" key="9">
    <source>
        <dbReference type="PROSITE" id="PS51671"/>
    </source>
</evidence>
<dbReference type="PANTHER" id="PTHR30239">
    <property type="entry name" value="ACETOLACTATE SYNTHASE SMALL SUBUNIT"/>
    <property type="match status" value="1"/>
</dbReference>
<evidence type="ECO:0000256" key="6">
    <source>
        <dbReference type="ARBA" id="ARBA00023304"/>
    </source>
</evidence>
<dbReference type="InterPro" id="IPR002912">
    <property type="entry name" value="ACT_dom"/>
</dbReference>
<comment type="subunit">
    <text evidence="4 8">Dimer of large and small chains.</text>
</comment>